<name>A0A9E7HLV1_9LILI</name>
<proteinExistence type="predicted"/>
<sequence>MCRQSVEAPSSSPPLLPLSPHLPEHRRPGRLIPHRSGRRVRYRDGFLNWLVILAVDHGIFMVAFGTWLNPLK</sequence>
<reference evidence="3" key="1">
    <citation type="submission" date="2022-05" db="EMBL/GenBank/DDBJ databases">
        <title>The Musa troglodytarum L. genome provides insights into the mechanism of non-climacteric behaviour and enrichment of carotenoids.</title>
        <authorList>
            <person name="Wang J."/>
        </authorList>
    </citation>
    <scope>NUCLEOTIDE SEQUENCE</scope>
    <source>
        <tissue evidence="3">Leaf</tissue>
    </source>
</reference>
<dbReference type="EMBL" id="CP097510">
    <property type="protein sequence ID" value="URE32307.1"/>
    <property type="molecule type" value="Genomic_DNA"/>
</dbReference>
<evidence type="ECO:0000256" key="2">
    <source>
        <dbReference type="SAM" id="Phobius"/>
    </source>
</evidence>
<keyword evidence="2" id="KW-1133">Transmembrane helix</keyword>
<keyword evidence="4" id="KW-1185">Reference proteome</keyword>
<evidence type="ECO:0000256" key="1">
    <source>
        <dbReference type="SAM" id="MobiDB-lite"/>
    </source>
</evidence>
<feature type="transmembrane region" description="Helical" evidence="2">
    <location>
        <begin position="46"/>
        <end position="68"/>
    </location>
</feature>
<keyword evidence="2" id="KW-0472">Membrane</keyword>
<evidence type="ECO:0000313" key="4">
    <source>
        <dbReference type="Proteomes" id="UP001055439"/>
    </source>
</evidence>
<feature type="region of interest" description="Disordered" evidence="1">
    <location>
        <begin position="1"/>
        <end position="30"/>
    </location>
</feature>
<organism evidence="3 4">
    <name type="scientific">Musa troglodytarum</name>
    <name type="common">fe'i banana</name>
    <dbReference type="NCBI Taxonomy" id="320322"/>
    <lineage>
        <taxon>Eukaryota</taxon>
        <taxon>Viridiplantae</taxon>
        <taxon>Streptophyta</taxon>
        <taxon>Embryophyta</taxon>
        <taxon>Tracheophyta</taxon>
        <taxon>Spermatophyta</taxon>
        <taxon>Magnoliopsida</taxon>
        <taxon>Liliopsida</taxon>
        <taxon>Zingiberales</taxon>
        <taxon>Musaceae</taxon>
        <taxon>Musa</taxon>
    </lineage>
</organism>
<dbReference type="Proteomes" id="UP001055439">
    <property type="component" value="Chromosome 8"/>
</dbReference>
<evidence type="ECO:0000313" key="3">
    <source>
        <dbReference type="EMBL" id="URE32307.1"/>
    </source>
</evidence>
<accession>A0A9E7HLV1</accession>
<dbReference type="AlphaFoldDB" id="A0A9E7HLV1"/>
<gene>
    <name evidence="3" type="ORF">MUK42_34058</name>
</gene>
<protein>
    <submittedName>
        <fullName evidence="3">Uncharacterized protein</fullName>
    </submittedName>
</protein>
<keyword evidence="2" id="KW-0812">Transmembrane</keyword>